<proteinExistence type="predicted"/>
<dbReference type="EMBL" id="KQ761797">
    <property type="protein sequence ID" value="OAD56803.1"/>
    <property type="molecule type" value="Genomic_DNA"/>
</dbReference>
<reference evidence="1 2" key="1">
    <citation type="submission" date="2015-07" db="EMBL/GenBank/DDBJ databases">
        <title>The genome of Eufriesea mexicana.</title>
        <authorList>
            <person name="Pan H."/>
            <person name="Kapheim K."/>
        </authorList>
    </citation>
    <scope>NUCLEOTIDE SEQUENCE [LARGE SCALE GENOMIC DNA]</scope>
    <source>
        <strain evidence="1">0111107269</strain>
        <tissue evidence="1">Whole body</tissue>
    </source>
</reference>
<evidence type="ECO:0000313" key="2">
    <source>
        <dbReference type="Proteomes" id="UP000250275"/>
    </source>
</evidence>
<evidence type="ECO:0000313" key="1">
    <source>
        <dbReference type="EMBL" id="OAD56803.1"/>
    </source>
</evidence>
<name>A0A310SN31_9HYME</name>
<gene>
    <name evidence="1" type="ORF">WN48_02889</name>
</gene>
<sequence>MGNEEPRVTLGNVVLRLVTWVTSSVNIGHACQIVKARLKLKIPNGRYFCISSNPLRYDLITKNYKGQWIGGLFNSV</sequence>
<organism evidence="1 2">
    <name type="scientific">Eufriesea mexicana</name>
    <dbReference type="NCBI Taxonomy" id="516756"/>
    <lineage>
        <taxon>Eukaryota</taxon>
        <taxon>Metazoa</taxon>
        <taxon>Ecdysozoa</taxon>
        <taxon>Arthropoda</taxon>
        <taxon>Hexapoda</taxon>
        <taxon>Insecta</taxon>
        <taxon>Pterygota</taxon>
        <taxon>Neoptera</taxon>
        <taxon>Endopterygota</taxon>
        <taxon>Hymenoptera</taxon>
        <taxon>Apocrita</taxon>
        <taxon>Aculeata</taxon>
        <taxon>Apoidea</taxon>
        <taxon>Anthophila</taxon>
        <taxon>Apidae</taxon>
        <taxon>Eufriesea</taxon>
    </lineage>
</organism>
<dbReference type="AlphaFoldDB" id="A0A310SN31"/>
<dbReference type="Proteomes" id="UP000250275">
    <property type="component" value="Unassembled WGS sequence"/>
</dbReference>
<protein>
    <submittedName>
        <fullName evidence="1">Uncharacterized protein</fullName>
    </submittedName>
</protein>
<keyword evidence="2" id="KW-1185">Reference proteome</keyword>
<accession>A0A310SN31</accession>